<dbReference type="Gene3D" id="3.40.50.10090">
    <property type="match status" value="1"/>
</dbReference>
<dbReference type="SUPFAM" id="SSF69618">
    <property type="entry name" value="HemD-like"/>
    <property type="match status" value="1"/>
</dbReference>
<evidence type="ECO:0000256" key="2">
    <source>
        <dbReference type="ARBA" id="ARBA00008133"/>
    </source>
</evidence>
<keyword evidence="4" id="KW-0456">Lyase</keyword>
<accession>A0A645FEQ4</accession>
<evidence type="ECO:0000256" key="5">
    <source>
        <dbReference type="ARBA" id="ARBA00023244"/>
    </source>
</evidence>
<dbReference type="AlphaFoldDB" id="A0A645FEQ4"/>
<evidence type="ECO:0000256" key="6">
    <source>
        <dbReference type="ARBA" id="ARBA00031702"/>
    </source>
</evidence>
<evidence type="ECO:0000256" key="7">
    <source>
        <dbReference type="ARBA" id="ARBA00032649"/>
    </source>
</evidence>
<dbReference type="CDD" id="cd06578">
    <property type="entry name" value="HemD"/>
    <property type="match status" value="1"/>
</dbReference>
<dbReference type="Pfam" id="PF02602">
    <property type="entry name" value="HEM4"/>
    <property type="match status" value="1"/>
</dbReference>
<comment type="pathway">
    <text evidence="1">Porphyrin-containing compound metabolism; protoporphyrin-IX biosynthesis; coproporphyrinogen-III from 5-aminolevulinate: step 3/4.</text>
</comment>
<evidence type="ECO:0000313" key="10">
    <source>
        <dbReference type="EMBL" id="MPN11962.1"/>
    </source>
</evidence>
<dbReference type="EC" id="4.2.1.75" evidence="3"/>
<dbReference type="InterPro" id="IPR036108">
    <property type="entry name" value="4pyrrol_syn_uPrphyn_synt_sf"/>
</dbReference>
<dbReference type="PANTHER" id="PTHR38042:SF1">
    <property type="entry name" value="UROPORPHYRINOGEN-III SYNTHASE, CHLOROPLASTIC"/>
    <property type="match status" value="1"/>
</dbReference>
<sequence>MPKKYVGEELVDGLMPLLTETSRVLIPRSKNARVYVVEELRKVCPVDEFQIYETVREDNTDVDVAEMLKNKEIDYITFTSSTTVQYFVEKIGSENVDDTKNAKCVSIGPVTSDKMKELGLTVDVQAEVYTIAGMIEAILNMEK</sequence>
<dbReference type="EMBL" id="VSSQ01058233">
    <property type="protein sequence ID" value="MPN11962.1"/>
    <property type="molecule type" value="Genomic_DNA"/>
</dbReference>
<comment type="similarity">
    <text evidence="2">Belongs to the uroporphyrinogen-III synthase family.</text>
</comment>
<dbReference type="InterPro" id="IPR003754">
    <property type="entry name" value="4pyrrol_synth_uPrphyn_synth"/>
</dbReference>
<evidence type="ECO:0000256" key="4">
    <source>
        <dbReference type="ARBA" id="ARBA00023239"/>
    </source>
</evidence>
<feature type="domain" description="Tetrapyrrole biosynthesis uroporphyrinogen III synthase" evidence="9">
    <location>
        <begin position="2"/>
        <end position="136"/>
    </location>
</feature>
<protein>
    <recommendedName>
        <fullName evidence="3">uroporphyrinogen-III synthase</fullName>
        <ecNumber evidence="3">4.2.1.75</ecNumber>
    </recommendedName>
    <alternativeName>
        <fullName evidence="7">Hydroxymethylbilane hydrolyase [cyclizing]</fullName>
    </alternativeName>
    <alternativeName>
        <fullName evidence="6">Uroporphyrinogen-III cosynthase</fullName>
    </alternativeName>
</protein>
<reference evidence="10" key="1">
    <citation type="submission" date="2019-08" db="EMBL/GenBank/DDBJ databases">
        <authorList>
            <person name="Kucharzyk K."/>
            <person name="Murdoch R.W."/>
            <person name="Higgins S."/>
            <person name="Loffler F."/>
        </authorList>
    </citation>
    <scope>NUCLEOTIDE SEQUENCE</scope>
</reference>
<organism evidence="10">
    <name type="scientific">bioreactor metagenome</name>
    <dbReference type="NCBI Taxonomy" id="1076179"/>
    <lineage>
        <taxon>unclassified sequences</taxon>
        <taxon>metagenomes</taxon>
        <taxon>ecological metagenomes</taxon>
    </lineage>
</organism>
<evidence type="ECO:0000256" key="8">
    <source>
        <dbReference type="ARBA" id="ARBA00048617"/>
    </source>
</evidence>
<evidence type="ECO:0000256" key="3">
    <source>
        <dbReference type="ARBA" id="ARBA00013109"/>
    </source>
</evidence>
<evidence type="ECO:0000259" key="9">
    <source>
        <dbReference type="Pfam" id="PF02602"/>
    </source>
</evidence>
<name>A0A645FEQ4_9ZZZZ</name>
<comment type="caution">
    <text evidence="10">The sequence shown here is derived from an EMBL/GenBank/DDBJ whole genome shotgun (WGS) entry which is preliminary data.</text>
</comment>
<dbReference type="GO" id="GO:0006780">
    <property type="term" value="P:uroporphyrinogen III biosynthetic process"/>
    <property type="evidence" value="ECO:0007669"/>
    <property type="project" value="InterPro"/>
</dbReference>
<keyword evidence="5" id="KW-0627">Porphyrin biosynthesis</keyword>
<dbReference type="InterPro" id="IPR039793">
    <property type="entry name" value="UROS/Hem4"/>
</dbReference>
<dbReference type="PANTHER" id="PTHR38042">
    <property type="entry name" value="UROPORPHYRINOGEN-III SYNTHASE, CHLOROPLASTIC"/>
    <property type="match status" value="1"/>
</dbReference>
<proteinExistence type="inferred from homology"/>
<comment type="catalytic activity">
    <reaction evidence="8">
        <text>hydroxymethylbilane = uroporphyrinogen III + H2O</text>
        <dbReference type="Rhea" id="RHEA:18965"/>
        <dbReference type="ChEBI" id="CHEBI:15377"/>
        <dbReference type="ChEBI" id="CHEBI:57308"/>
        <dbReference type="ChEBI" id="CHEBI:57845"/>
        <dbReference type="EC" id="4.2.1.75"/>
    </reaction>
</comment>
<dbReference type="GO" id="GO:0004852">
    <property type="term" value="F:uroporphyrinogen-III synthase activity"/>
    <property type="evidence" value="ECO:0007669"/>
    <property type="project" value="UniProtKB-EC"/>
</dbReference>
<gene>
    <name evidence="10" type="ORF">SDC9_159271</name>
</gene>
<evidence type="ECO:0000256" key="1">
    <source>
        <dbReference type="ARBA" id="ARBA00004772"/>
    </source>
</evidence>